<name>A0A2G9U488_TELCI</name>
<accession>A0A2G9U488</accession>
<evidence type="ECO:0000313" key="5">
    <source>
        <dbReference type="Proteomes" id="UP000230423"/>
    </source>
</evidence>
<evidence type="ECO:0000313" key="4">
    <source>
        <dbReference type="EMBL" id="PIO64968.1"/>
    </source>
</evidence>
<organism evidence="4 5">
    <name type="scientific">Teladorsagia circumcincta</name>
    <name type="common">Brown stomach worm</name>
    <name type="synonym">Ostertagia circumcincta</name>
    <dbReference type="NCBI Taxonomy" id="45464"/>
    <lineage>
        <taxon>Eukaryota</taxon>
        <taxon>Metazoa</taxon>
        <taxon>Ecdysozoa</taxon>
        <taxon>Nematoda</taxon>
        <taxon>Chromadorea</taxon>
        <taxon>Rhabditida</taxon>
        <taxon>Rhabditina</taxon>
        <taxon>Rhabditomorpha</taxon>
        <taxon>Strongyloidea</taxon>
        <taxon>Trichostrongylidae</taxon>
        <taxon>Teladorsagia</taxon>
    </lineage>
</organism>
<evidence type="ECO:0000259" key="3">
    <source>
        <dbReference type="Pfam" id="PF01682"/>
    </source>
</evidence>
<dbReference type="EMBL" id="KZ349417">
    <property type="protein sequence ID" value="PIO64968.1"/>
    <property type="molecule type" value="Genomic_DNA"/>
</dbReference>
<dbReference type="Proteomes" id="UP000230423">
    <property type="component" value="Unassembled WGS sequence"/>
</dbReference>
<sequence length="439" mass="48053">MSRDCHVITDHLINEAAPGGSSERPPASPMYEKNHPKMLPDSPSPRAALALSDLQPQTGASTFAVGTGSGNWSTHGVGGVGGDSFMDKNSNGGGLFGNNRQNMEGELLALIKRSRMHHVLLRPSLLVLVITLLSSSSTVRGDVNLPECHDIPKVLCCTERVLDKCLTGCIDYVTEKCPHKLEKFDTIDEKKLVSDNKVEVPQPTRGLRPSNVVLPKTSPRPPRTGEVWMDKSNRRRAPVGGDRKLLNQEYPITEVTDADLTAECGTESSRPPYSPCLARKTVDDVPANCHSLCTYEHREHVAAETLIAAVQQDGCDLKYLSSILYCANQNRDNRKCCEFLGMSNADLGVGDRCLRMCDVAPSGERISSVEKTDLKEVRTAIDTFDYSSEFSEKYISNLDVSNNATLFEAAVNIYAEFKRITMLFATIILVMMISAAVSA</sequence>
<protein>
    <submittedName>
        <fullName evidence="4">DB module</fullName>
    </submittedName>
</protein>
<gene>
    <name evidence="4" type="ORF">TELCIR_13383</name>
</gene>
<dbReference type="PANTHER" id="PTHR21679">
    <property type="entry name" value="DOMAIN OF UNKNOWN FUNCTION DB DOMAIN-CONTAINING PROTEIN-RELATED"/>
    <property type="match status" value="1"/>
</dbReference>
<dbReference type="AlphaFoldDB" id="A0A2G9U488"/>
<feature type="non-terminal residue" evidence="4">
    <location>
        <position position="439"/>
    </location>
</feature>
<evidence type="ECO:0000256" key="1">
    <source>
        <dbReference type="SAM" id="MobiDB-lite"/>
    </source>
</evidence>
<feature type="region of interest" description="Disordered" evidence="1">
    <location>
        <begin position="200"/>
        <end position="225"/>
    </location>
</feature>
<feature type="domain" description="Domain of unknown function DB" evidence="3">
    <location>
        <begin position="284"/>
        <end position="369"/>
    </location>
</feature>
<dbReference type="PANTHER" id="PTHR21679:SF4">
    <property type="entry name" value="DOMAIN OF UNKNOWN FUNCTION DB DOMAIN-CONTAINING PROTEIN"/>
    <property type="match status" value="1"/>
</dbReference>
<keyword evidence="5" id="KW-1185">Reference proteome</keyword>
<reference evidence="4 5" key="1">
    <citation type="submission" date="2015-09" db="EMBL/GenBank/DDBJ databases">
        <title>Draft genome of the parasitic nematode Teladorsagia circumcincta isolate WARC Sus (inbred).</title>
        <authorList>
            <person name="Mitreva M."/>
        </authorList>
    </citation>
    <scope>NUCLEOTIDE SEQUENCE [LARGE SCALE GENOMIC DNA]</scope>
    <source>
        <strain evidence="4 5">S</strain>
    </source>
</reference>
<evidence type="ECO:0000256" key="2">
    <source>
        <dbReference type="SAM" id="Phobius"/>
    </source>
</evidence>
<proteinExistence type="predicted"/>
<feature type="region of interest" description="Disordered" evidence="1">
    <location>
        <begin position="1"/>
        <end position="47"/>
    </location>
</feature>
<dbReference type="OrthoDB" id="5835380at2759"/>
<dbReference type="Pfam" id="PF01682">
    <property type="entry name" value="DB"/>
    <property type="match status" value="1"/>
</dbReference>
<keyword evidence="2" id="KW-0472">Membrane</keyword>
<keyword evidence="2" id="KW-0812">Transmembrane</keyword>
<feature type="compositionally biased region" description="Basic and acidic residues" evidence="1">
    <location>
        <begin position="1"/>
        <end position="13"/>
    </location>
</feature>
<dbReference type="InterPro" id="IPR002602">
    <property type="entry name" value="DB"/>
</dbReference>
<keyword evidence="2" id="KW-1133">Transmembrane helix</keyword>
<feature type="transmembrane region" description="Helical" evidence="2">
    <location>
        <begin position="420"/>
        <end position="438"/>
    </location>
</feature>